<dbReference type="RefSeq" id="WP_106845152.1">
    <property type="nucleotide sequence ID" value="NZ_CP027792.1"/>
</dbReference>
<dbReference type="Pfam" id="PF00512">
    <property type="entry name" value="HisKA"/>
    <property type="match status" value="1"/>
</dbReference>
<dbReference type="InterPro" id="IPR011006">
    <property type="entry name" value="CheY-like_superfamily"/>
</dbReference>
<gene>
    <name evidence="10" type="ORF">C7H73_02130</name>
</gene>
<dbReference type="PANTHER" id="PTHR43047:SF9">
    <property type="entry name" value="HISTIDINE KINASE"/>
    <property type="match status" value="1"/>
</dbReference>
<evidence type="ECO:0000313" key="11">
    <source>
        <dbReference type="Proteomes" id="UP000241829"/>
    </source>
</evidence>
<dbReference type="EMBL" id="CP027792">
    <property type="protein sequence ID" value="AVP56591.1"/>
    <property type="molecule type" value="Genomic_DNA"/>
</dbReference>
<evidence type="ECO:0000256" key="2">
    <source>
        <dbReference type="ARBA" id="ARBA00012438"/>
    </source>
</evidence>
<evidence type="ECO:0000256" key="7">
    <source>
        <dbReference type="SAM" id="Phobius"/>
    </source>
</evidence>
<organism evidence="10 11">
    <name type="scientific">Pulveribacter suum</name>
    <dbReference type="NCBI Taxonomy" id="2116657"/>
    <lineage>
        <taxon>Bacteria</taxon>
        <taxon>Pseudomonadati</taxon>
        <taxon>Pseudomonadota</taxon>
        <taxon>Betaproteobacteria</taxon>
        <taxon>Burkholderiales</taxon>
        <taxon>Comamonadaceae</taxon>
        <taxon>Pulveribacter</taxon>
    </lineage>
</organism>
<dbReference type="Pfam" id="PF02518">
    <property type="entry name" value="HATPase_c"/>
    <property type="match status" value="1"/>
</dbReference>
<keyword evidence="3 6" id="KW-0597">Phosphoprotein</keyword>
<evidence type="ECO:0000313" key="10">
    <source>
        <dbReference type="EMBL" id="AVP56591.1"/>
    </source>
</evidence>
<dbReference type="CDD" id="cd00156">
    <property type="entry name" value="REC"/>
    <property type="match status" value="1"/>
</dbReference>
<dbReference type="AlphaFoldDB" id="A0A2P1NHT0"/>
<dbReference type="InterPro" id="IPR005467">
    <property type="entry name" value="His_kinase_dom"/>
</dbReference>
<reference evidence="11" key="1">
    <citation type="submission" date="2018-03" db="EMBL/GenBank/DDBJ databases">
        <title>Genome sequencing of Melaminivora sp. strain SC2-7.</title>
        <authorList>
            <person name="Kim S.-J."/>
            <person name="Heo J."/>
            <person name="Ahn J.-H."/>
            <person name="Kwon S.-W."/>
        </authorList>
    </citation>
    <scope>NUCLEOTIDE SEQUENCE [LARGE SCALE GENOMIC DNA]</scope>
    <source>
        <strain evidence="11">SC2-7</strain>
    </source>
</reference>
<dbReference type="InterPro" id="IPR036890">
    <property type="entry name" value="HATPase_C_sf"/>
</dbReference>
<evidence type="ECO:0000256" key="5">
    <source>
        <dbReference type="ARBA" id="ARBA00022777"/>
    </source>
</evidence>
<dbReference type="KEGG" id="melm:C7H73_02130"/>
<keyword evidence="5" id="KW-0418">Kinase</keyword>
<dbReference type="GO" id="GO:0005886">
    <property type="term" value="C:plasma membrane"/>
    <property type="evidence" value="ECO:0007669"/>
    <property type="project" value="TreeGrafter"/>
</dbReference>
<name>A0A2P1NHT0_9BURK</name>
<dbReference type="Pfam" id="PF00072">
    <property type="entry name" value="Response_reg"/>
    <property type="match status" value="1"/>
</dbReference>
<feature type="transmembrane region" description="Helical" evidence="7">
    <location>
        <begin position="53"/>
        <end position="73"/>
    </location>
</feature>
<dbReference type="EC" id="2.7.13.3" evidence="2"/>
<dbReference type="InterPro" id="IPR036097">
    <property type="entry name" value="HisK_dim/P_sf"/>
</dbReference>
<comment type="catalytic activity">
    <reaction evidence="1">
        <text>ATP + protein L-histidine = ADP + protein N-phospho-L-histidine.</text>
        <dbReference type="EC" id="2.7.13.3"/>
    </reaction>
</comment>
<proteinExistence type="predicted"/>
<keyword evidence="7" id="KW-1133">Transmembrane helix</keyword>
<dbReference type="GO" id="GO:0009927">
    <property type="term" value="F:histidine phosphotransfer kinase activity"/>
    <property type="evidence" value="ECO:0007669"/>
    <property type="project" value="TreeGrafter"/>
</dbReference>
<dbReference type="SMART" id="SM00388">
    <property type="entry name" value="HisKA"/>
    <property type="match status" value="1"/>
</dbReference>
<dbReference type="InterPro" id="IPR003594">
    <property type="entry name" value="HATPase_dom"/>
</dbReference>
<dbReference type="PROSITE" id="PS50110">
    <property type="entry name" value="RESPONSE_REGULATORY"/>
    <property type="match status" value="1"/>
</dbReference>
<dbReference type="FunFam" id="3.30.565.10:FF:000049">
    <property type="entry name" value="Two-component sensor histidine kinase"/>
    <property type="match status" value="1"/>
</dbReference>
<keyword evidence="7" id="KW-0472">Membrane</keyword>
<feature type="transmembrane region" description="Helical" evidence="7">
    <location>
        <begin position="173"/>
        <end position="193"/>
    </location>
</feature>
<accession>A0A2P1NHT0</accession>
<dbReference type="InterPro" id="IPR003661">
    <property type="entry name" value="HisK_dim/P_dom"/>
</dbReference>
<sequence>MARAEAAPAPSSRAAAVRQRLMLTAEDTFAQVHDAAQRLRLERRMLDLLQGGMREVLVTSALVGPALVLWLTLPHIGVARALGPALALVLISLERVRFLRRMARERARRDDAPRRWARGLAWRVWLSGGVIALWCHFVIAIGTQELVSYLLALVTILAAGATAQFCSWPPVMWATISPLLLGMAVQLALSGAADHRVGAVFALFLWLVLGLAGLRFAQTLHNDMRTRLRNEDLLRELDRRRAQAEAAHMAKTRFFAAASHDLRQPLQALGLYLSVLEGRCDDVDTLARMDQCMGALDRLLAELLELSQLDAGQLECAPRPIALQPLLDRLASMYQAAARLKGLQLRVHPTAAWALSDPALLERALANLLANAIRYTSAGGVLLGVRAAGGADWRVCVFDTGIGIAQAEREAVFEEFVQLDNPERDPEQGSGLGLATVQRVAALLGHRTTLHSHVGRGSCFALQLPRAQPLADSQAGAPARAAITAPLHGRVLVVEDNAAARDALALLLRGWGLDVVTARDAAQAEEALAGPAPDAVLCDWRLPGPRDGLAVLREALRRHPALKLGALVTGENIETLRAQDAAFVLLRKPVRPLRLRALLASRLGHAAVGTP</sequence>
<evidence type="ECO:0000259" key="8">
    <source>
        <dbReference type="PROSITE" id="PS50109"/>
    </source>
</evidence>
<dbReference type="GO" id="GO:0000155">
    <property type="term" value="F:phosphorelay sensor kinase activity"/>
    <property type="evidence" value="ECO:0007669"/>
    <property type="project" value="InterPro"/>
</dbReference>
<dbReference type="SUPFAM" id="SSF47384">
    <property type="entry name" value="Homodimeric domain of signal transducing histidine kinase"/>
    <property type="match status" value="1"/>
</dbReference>
<dbReference type="CDD" id="cd00082">
    <property type="entry name" value="HisKA"/>
    <property type="match status" value="1"/>
</dbReference>
<dbReference type="SUPFAM" id="SSF55874">
    <property type="entry name" value="ATPase domain of HSP90 chaperone/DNA topoisomerase II/histidine kinase"/>
    <property type="match status" value="1"/>
</dbReference>
<feature type="domain" description="Histidine kinase" evidence="8">
    <location>
        <begin position="257"/>
        <end position="468"/>
    </location>
</feature>
<dbReference type="InterPro" id="IPR004358">
    <property type="entry name" value="Sig_transdc_His_kin-like_C"/>
</dbReference>
<feature type="modified residue" description="4-aspartylphosphate" evidence="6">
    <location>
        <position position="539"/>
    </location>
</feature>
<dbReference type="OrthoDB" id="9810730at2"/>
<dbReference type="Proteomes" id="UP000241829">
    <property type="component" value="Chromosome"/>
</dbReference>
<dbReference type="InterPro" id="IPR001789">
    <property type="entry name" value="Sig_transdc_resp-reg_receiver"/>
</dbReference>
<dbReference type="PANTHER" id="PTHR43047">
    <property type="entry name" value="TWO-COMPONENT HISTIDINE PROTEIN KINASE"/>
    <property type="match status" value="1"/>
</dbReference>
<keyword evidence="7" id="KW-0812">Transmembrane</keyword>
<dbReference type="SMART" id="SM00387">
    <property type="entry name" value="HATPase_c"/>
    <property type="match status" value="1"/>
</dbReference>
<dbReference type="Gene3D" id="3.40.50.2300">
    <property type="match status" value="1"/>
</dbReference>
<feature type="transmembrane region" description="Helical" evidence="7">
    <location>
        <begin position="199"/>
        <end position="217"/>
    </location>
</feature>
<dbReference type="PROSITE" id="PS50109">
    <property type="entry name" value="HIS_KIN"/>
    <property type="match status" value="1"/>
</dbReference>
<evidence type="ECO:0000256" key="4">
    <source>
        <dbReference type="ARBA" id="ARBA00022679"/>
    </source>
</evidence>
<dbReference type="SUPFAM" id="SSF52172">
    <property type="entry name" value="CheY-like"/>
    <property type="match status" value="1"/>
</dbReference>
<protein>
    <recommendedName>
        <fullName evidence="2">histidine kinase</fullName>
        <ecNumber evidence="2">2.7.13.3</ecNumber>
    </recommendedName>
</protein>
<dbReference type="PRINTS" id="PR00344">
    <property type="entry name" value="BCTRLSENSOR"/>
</dbReference>
<keyword evidence="11" id="KW-1185">Reference proteome</keyword>
<evidence type="ECO:0000256" key="3">
    <source>
        <dbReference type="ARBA" id="ARBA00022553"/>
    </source>
</evidence>
<feature type="transmembrane region" description="Helical" evidence="7">
    <location>
        <begin position="120"/>
        <end position="141"/>
    </location>
</feature>
<dbReference type="Gene3D" id="3.30.565.10">
    <property type="entry name" value="Histidine kinase-like ATPase, C-terminal domain"/>
    <property type="match status" value="1"/>
</dbReference>
<feature type="transmembrane region" description="Helical" evidence="7">
    <location>
        <begin position="79"/>
        <end position="99"/>
    </location>
</feature>
<evidence type="ECO:0000256" key="6">
    <source>
        <dbReference type="PROSITE-ProRule" id="PRU00169"/>
    </source>
</evidence>
<evidence type="ECO:0000256" key="1">
    <source>
        <dbReference type="ARBA" id="ARBA00000085"/>
    </source>
</evidence>
<feature type="domain" description="Response regulatory" evidence="9">
    <location>
        <begin position="490"/>
        <end position="603"/>
    </location>
</feature>
<evidence type="ECO:0000259" key="9">
    <source>
        <dbReference type="PROSITE" id="PS50110"/>
    </source>
</evidence>
<keyword evidence="4" id="KW-0808">Transferase</keyword>
<dbReference type="Gene3D" id="1.10.287.130">
    <property type="match status" value="1"/>
</dbReference>
<dbReference type="SMART" id="SM00448">
    <property type="entry name" value="REC"/>
    <property type="match status" value="1"/>
</dbReference>